<keyword evidence="2" id="KW-1185">Reference proteome</keyword>
<proteinExistence type="predicted"/>
<evidence type="ECO:0008006" key="3">
    <source>
        <dbReference type="Google" id="ProtNLM"/>
    </source>
</evidence>
<sequence>MAELVGLTASVIGTAGLATKVVTTSVKVKGLLEQVNKIPEELQQHLDQIELFSPLLTSQISDDGPSAMRGALDVAMIRCQQAADDLGKVAEDLLAQVNKGGKAGRKIRAARVILQKDVLASNVKRLSSAMQMLMMASQMYGLEQQRYLINLQKGQPGVIVSQVLAGLQETRPEPADYTLLHDPVRKYVPSATSENRAMRRRNALWAQRFQTHLRLGLGGLTGSLEVQYGSKGMHQDGDKEPQDLRLRVHLPRWFSSKSLDYIVRRSQAGWDHHFHTATLHPEHSTTSNLVMELMENKTDSVRKLQYLIAEGRVSVFDSIYVPIAGGCTMMEIGLRFGNWQICDFLAGYDVPISRFFYHYTPWFEREKQLQYIQSVASCYADTVIFFWVLFQEYEGPIARFDAIRRLVWPDFEFYDVSFFGKRLLLASAFADVYSSGGMVSGQSFIVRALLSRSGEIYLPQIGPLLRDYSTPSNTIHRLRGLLVSLSIQSLRNTRDIEANSWAQLMEDLLRYIMEDLYFTTPGDEPSSTANSSRSVHSCLFEISVLAHTSEENGLVIYTTFTARRAEASVGSIFRQYLAILHRCGVDIGEYGRFVEAKLKTQRSHFLSIFSYRERYKVPVEVKGVRTGATPNDWEIWFGERTDEYAGEFWHLVDPAPLYVPGAWVEEE</sequence>
<dbReference type="EMBL" id="JAQQWM010000005">
    <property type="protein sequence ID" value="KAK8064206.1"/>
    <property type="molecule type" value="Genomic_DNA"/>
</dbReference>
<evidence type="ECO:0000313" key="2">
    <source>
        <dbReference type="Proteomes" id="UP001446871"/>
    </source>
</evidence>
<protein>
    <recommendedName>
        <fullName evidence="3">NACHT-NTPase and P-loop NTPases N-terminal domain-containing protein</fullName>
    </recommendedName>
</protein>
<organism evidence="1 2">
    <name type="scientific">Apiospora saccharicola</name>
    <dbReference type="NCBI Taxonomy" id="335842"/>
    <lineage>
        <taxon>Eukaryota</taxon>
        <taxon>Fungi</taxon>
        <taxon>Dikarya</taxon>
        <taxon>Ascomycota</taxon>
        <taxon>Pezizomycotina</taxon>
        <taxon>Sordariomycetes</taxon>
        <taxon>Xylariomycetidae</taxon>
        <taxon>Amphisphaeriales</taxon>
        <taxon>Apiosporaceae</taxon>
        <taxon>Apiospora</taxon>
    </lineage>
</organism>
<reference evidence="1 2" key="1">
    <citation type="submission" date="2023-01" db="EMBL/GenBank/DDBJ databases">
        <title>Analysis of 21 Apiospora genomes using comparative genomics revels a genus with tremendous synthesis potential of carbohydrate active enzymes and secondary metabolites.</title>
        <authorList>
            <person name="Sorensen T."/>
        </authorList>
    </citation>
    <scope>NUCLEOTIDE SEQUENCE [LARGE SCALE GENOMIC DNA]</scope>
    <source>
        <strain evidence="1 2">CBS 83171</strain>
    </source>
</reference>
<dbReference type="Proteomes" id="UP001446871">
    <property type="component" value="Unassembled WGS sequence"/>
</dbReference>
<evidence type="ECO:0000313" key="1">
    <source>
        <dbReference type="EMBL" id="KAK8064206.1"/>
    </source>
</evidence>
<accession>A0ABR1V1N9</accession>
<gene>
    <name evidence="1" type="ORF">PG996_008858</name>
</gene>
<name>A0ABR1V1N9_9PEZI</name>
<comment type="caution">
    <text evidence="1">The sequence shown here is derived from an EMBL/GenBank/DDBJ whole genome shotgun (WGS) entry which is preliminary data.</text>
</comment>